<comment type="caution">
    <text evidence="5">The sequence shown here is derived from an EMBL/GenBank/DDBJ whole genome shotgun (WGS) entry which is preliminary data.</text>
</comment>
<dbReference type="GO" id="GO:0000036">
    <property type="term" value="F:acyl carrier activity"/>
    <property type="evidence" value="ECO:0007669"/>
    <property type="project" value="TreeGrafter"/>
</dbReference>
<protein>
    <recommendedName>
        <fullName evidence="4">Carrier domain-containing protein</fullName>
    </recommendedName>
</protein>
<dbReference type="EMBL" id="NIZW01000013">
    <property type="protein sequence ID" value="PHQ33996.1"/>
    <property type="molecule type" value="Genomic_DNA"/>
</dbReference>
<sequence>MKSHAVFTLILLAIVGCSISDPPATSSSAATDATPTSPTVTRVLAIAAEQMGVDQSKLEASTSLADLGADELDLVELVMTLEEEFDQTISDAEIERMSGGTDLTKGFGKLTMADLAALVED</sequence>
<dbReference type="OrthoDB" id="9804551at2"/>
<reference evidence="5 6" key="1">
    <citation type="submission" date="2017-06" db="EMBL/GenBank/DDBJ databases">
        <title>Description of Rhodopirellula bahusiensis sp. nov.</title>
        <authorList>
            <person name="Kizina J."/>
            <person name="Harder J."/>
        </authorList>
    </citation>
    <scope>NUCLEOTIDE SEQUENCE [LARGE SCALE GENOMIC DNA]</scope>
    <source>
        <strain evidence="5 6">SWK21</strain>
    </source>
</reference>
<dbReference type="InterPro" id="IPR009081">
    <property type="entry name" value="PP-bd_ACP"/>
</dbReference>
<keyword evidence="2" id="KW-0597">Phosphoprotein</keyword>
<dbReference type="GO" id="GO:0016020">
    <property type="term" value="C:membrane"/>
    <property type="evidence" value="ECO:0007669"/>
    <property type="project" value="GOC"/>
</dbReference>
<evidence type="ECO:0000313" key="6">
    <source>
        <dbReference type="Proteomes" id="UP000225740"/>
    </source>
</evidence>
<accession>A0A2G1W4P8</accession>
<evidence type="ECO:0000256" key="2">
    <source>
        <dbReference type="ARBA" id="ARBA00022553"/>
    </source>
</evidence>
<evidence type="ECO:0000256" key="1">
    <source>
        <dbReference type="ARBA" id="ARBA00022450"/>
    </source>
</evidence>
<feature type="domain" description="Carrier" evidence="4">
    <location>
        <begin position="37"/>
        <end position="121"/>
    </location>
</feature>
<dbReference type="Gene3D" id="1.10.1200.10">
    <property type="entry name" value="ACP-like"/>
    <property type="match status" value="1"/>
</dbReference>
<evidence type="ECO:0000256" key="3">
    <source>
        <dbReference type="SAM" id="SignalP"/>
    </source>
</evidence>
<dbReference type="Pfam" id="PF00550">
    <property type="entry name" value="PP-binding"/>
    <property type="match status" value="1"/>
</dbReference>
<evidence type="ECO:0000313" key="5">
    <source>
        <dbReference type="EMBL" id="PHQ33996.1"/>
    </source>
</evidence>
<name>A0A2G1W4P8_9BACT</name>
<dbReference type="GO" id="GO:0009245">
    <property type="term" value="P:lipid A biosynthetic process"/>
    <property type="evidence" value="ECO:0007669"/>
    <property type="project" value="TreeGrafter"/>
</dbReference>
<organism evidence="5 6">
    <name type="scientific">Rhodopirellula bahusiensis</name>
    <dbReference type="NCBI Taxonomy" id="2014065"/>
    <lineage>
        <taxon>Bacteria</taxon>
        <taxon>Pseudomonadati</taxon>
        <taxon>Planctomycetota</taxon>
        <taxon>Planctomycetia</taxon>
        <taxon>Pirellulales</taxon>
        <taxon>Pirellulaceae</taxon>
        <taxon>Rhodopirellula</taxon>
    </lineage>
</organism>
<dbReference type="InterPro" id="IPR003231">
    <property type="entry name" value="ACP"/>
</dbReference>
<dbReference type="Proteomes" id="UP000225740">
    <property type="component" value="Unassembled WGS sequence"/>
</dbReference>
<proteinExistence type="predicted"/>
<feature type="signal peptide" evidence="3">
    <location>
        <begin position="1"/>
        <end position="20"/>
    </location>
</feature>
<dbReference type="SUPFAM" id="SSF47336">
    <property type="entry name" value="ACP-like"/>
    <property type="match status" value="1"/>
</dbReference>
<dbReference type="AlphaFoldDB" id="A0A2G1W4P8"/>
<keyword evidence="1" id="KW-0596">Phosphopantetheine</keyword>
<dbReference type="PANTHER" id="PTHR20863:SF76">
    <property type="entry name" value="CARRIER DOMAIN-CONTAINING PROTEIN"/>
    <property type="match status" value="1"/>
</dbReference>
<dbReference type="GO" id="GO:0005829">
    <property type="term" value="C:cytosol"/>
    <property type="evidence" value="ECO:0007669"/>
    <property type="project" value="TreeGrafter"/>
</dbReference>
<keyword evidence="6" id="KW-1185">Reference proteome</keyword>
<gene>
    <name evidence="5" type="ORF">CEE69_16965</name>
</gene>
<evidence type="ECO:0000259" key="4">
    <source>
        <dbReference type="PROSITE" id="PS50075"/>
    </source>
</evidence>
<dbReference type="InterPro" id="IPR036736">
    <property type="entry name" value="ACP-like_sf"/>
</dbReference>
<feature type="chain" id="PRO_5013733495" description="Carrier domain-containing protein" evidence="3">
    <location>
        <begin position="21"/>
        <end position="121"/>
    </location>
</feature>
<dbReference type="PROSITE" id="PS50075">
    <property type="entry name" value="CARRIER"/>
    <property type="match status" value="1"/>
</dbReference>
<keyword evidence="3" id="KW-0732">Signal</keyword>
<dbReference type="PANTHER" id="PTHR20863">
    <property type="entry name" value="ACYL CARRIER PROTEIN"/>
    <property type="match status" value="1"/>
</dbReference>
<dbReference type="PROSITE" id="PS51257">
    <property type="entry name" value="PROKAR_LIPOPROTEIN"/>
    <property type="match status" value="1"/>
</dbReference>
<dbReference type="GO" id="GO:0000035">
    <property type="term" value="F:acyl binding"/>
    <property type="evidence" value="ECO:0007669"/>
    <property type="project" value="TreeGrafter"/>
</dbReference>